<gene>
    <name evidence="3" type="ORF">HXX08_18650</name>
    <name evidence="4" type="ORF">OZ401_003412</name>
</gene>
<feature type="region of interest" description="Disordered" evidence="1">
    <location>
        <begin position="1"/>
        <end position="23"/>
    </location>
</feature>
<proteinExistence type="predicted"/>
<protein>
    <submittedName>
        <fullName evidence="3">Uncharacterized protein</fullName>
    </submittedName>
</protein>
<feature type="transmembrane region" description="Helical" evidence="2">
    <location>
        <begin position="173"/>
        <end position="193"/>
    </location>
</feature>
<feature type="transmembrane region" description="Helical" evidence="2">
    <location>
        <begin position="205"/>
        <end position="238"/>
    </location>
</feature>
<dbReference type="EMBL" id="CP128400">
    <property type="protein sequence ID" value="WJW69782.1"/>
    <property type="molecule type" value="Genomic_DNA"/>
</dbReference>
<feature type="transmembrane region" description="Helical" evidence="2">
    <location>
        <begin position="407"/>
        <end position="425"/>
    </location>
</feature>
<feature type="transmembrane region" description="Helical" evidence="2">
    <location>
        <begin position="274"/>
        <end position="294"/>
    </location>
</feature>
<organism evidence="3 5">
    <name type="scientific">Candidatus Chlorohelix allophototropha</name>
    <dbReference type="NCBI Taxonomy" id="3003348"/>
    <lineage>
        <taxon>Bacteria</taxon>
        <taxon>Bacillati</taxon>
        <taxon>Chloroflexota</taxon>
        <taxon>Chloroflexia</taxon>
        <taxon>Candidatus Chloroheliales</taxon>
        <taxon>Candidatus Chloroheliaceae</taxon>
        <taxon>Candidatus Chlorohelix</taxon>
    </lineage>
</organism>
<dbReference type="Proteomes" id="UP000521676">
    <property type="component" value="Unassembled WGS sequence"/>
</dbReference>
<sequence length="567" mass="64060">MSSTEESAPLETESAAAVGEETSLPVSDKPRWTELALVFSVAWLFFVALTPHIIQWLNPVTGDEPFYLMTAQSLLADHDIDETNNYNRHDYWKFSPSCDEIMHPGWAASLYVPGVLAPGLRICLPPYDEISVDLTPHFSSQTIRSGNYTKHGLGLSVLILPAYALGNIFGIRLVVALFMTALAALLGLNLWMLAWETTGKRSVAWAVWVLLTFSLPLFGYAFLIFPAIPAALCVIYAFRRIRLAAQAEDKRANNAIQAFMIGLCLGFLPWLHSLYITFTLSLATYWLLGGAWRFRAEKKRLVAYLRHRDKVWGLAESALLLLPVLVLGGLLATYYLYYFGKLLPNEQDHAGFVEWVNVGTGVLGLFLDQKWGLLFYAPIYLLALSGLALLVLPTTKQLISRRNRQDFIWLAIVILPYFSYIARYKQWWGEWCPPARYLTPFLPLLALPLGLTLESLWRNWRGRALVSFVANWSFLVSLAFAINPKLFYHWQDNQPAKLLLFLQDNIAFLHSANIASWFPSYVTVLEPAHGLDNTPIQAIWVLIFTLVGIGAAYLSVHIPKKKKHLQP</sequence>
<keyword evidence="2" id="KW-0812">Transmembrane</keyword>
<feature type="transmembrane region" description="Helical" evidence="2">
    <location>
        <begin position="464"/>
        <end position="482"/>
    </location>
</feature>
<evidence type="ECO:0000313" key="4">
    <source>
        <dbReference type="EMBL" id="WJW69782.1"/>
    </source>
</evidence>
<keyword evidence="2" id="KW-0472">Membrane</keyword>
<feature type="transmembrane region" description="Helical" evidence="2">
    <location>
        <begin position="35"/>
        <end position="57"/>
    </location>
</feature>
<evidence type="ECO:0000256" key="1">
    <source>
        <dbReference type="SAM" id="MobiDB-lite"/>
    </source>
</evidence>
<reference evidence="4" key="2">
    <citation type="journal article" date="2024" name="Nature">
        <title>Anoxygenic phototroph of the Chloroflexota uses a type I reaction centre.</title>
        <authorList>
            <person name="Tsuji J.M."/>
            <person name="Shaw N.A."/>
            <person name="Nagashima S."/>
            <person name="Venkiteswaran J.J."/>
            <person name="Schiff S.L."/>
            <person name="Watanabe T."/>
            <person name="Fukui M."/>
            <person name="Hanada S."/>
            <person name="Tank M."/>
            <person name="Neufeld J.D."/>
        </authorList>
    </citation>
    <scope>NUCLEOTIDE SEQUENCE</scope>
    <source>
        <strain evidence="4">L227-S17</strain>
    </source>
</reference>
<evidence type="ECO:0000313" key="3">
    <source>
        <dbReference type="EMBL" id="NWJ47878.1"/>
    </source>
</evidence>
<feature type="transmembrane region" description="Helical" evidence="2">
    <location>
        <begin position="148"/>
        <end position="166"/>
    </location>
</feature>
<name>A0A8T7M6Y4_9CHLR</name>
<feature type="transmembrane region" description="Helical" evidence="2">
    <location>
        <begin position="250"/>
        <end position="268"/>
    </location>
</feature>
<feature type="transmembrane region" description="Helical" evidence="2">
    <location>
        <begin position="314"/>
        <end position="337"/>
    </location>
</feature>
<evidence type="ECO:0000256" key="2">
    <source>
        <dbReference type="SAM" id="Phobius"/>
    </source>
</evidence>
<keyword evidence="6" id="KW-1185">Reference proteome</keyword>
<feature type="transmembrane region" description="Helical" evidence="2">
    <location>
        <begin position="538"/>
        <end position="556"/>
    </location>
</feature>
<dbReference type="RefSeq" id="WP_341471655.1">
    <property type="nucleotide sequence ID" value="NZ_CP128400.1"/>
</dbReference>
<evidence type="ECO:0000313" key="5">
    <source>
        <dbReference type="Proteomes" id="UP000521676"/>
    </source>
</evidence>
<dbReference type="Proteomes" id="UP001431572">
    <property type="component" value="Chromosome 2"/>
</dbReference>
<dbReference type="EMBL" id="JACATZ010000003">
    <property type="protein sequence ID" value="NWJ47878.1"/>
    <property type="molecule type" value="Genomic_DNA"/>
</dbReference>
<reference evidence="3 5" key="1">
    <citation type="submission" date="2020-06" db="EMBL/GenBank/DDBJ databases">
        <title>Anoxygenic phototrophic Chloroflexota member uses a Type I reaction center.</title>
        <authorList>
            <person name="Tsuji J.M."/>
            <person name="Shaw N.A."/>
            <person name="Nagashima S."/>
            <person name="Venkiteswaran J."/>
            <person name="Schiff S.L."/>
            <person name="Hanada S."/>
            <person name="Tank M."/>
            <person name="Neufeld J.D."/>
        </authorList>
    </citation>
    <scope>NUCLEOTIDE SEQUENCE [LARGE SCALE GENOMIC DNA]</scope>
    <source>
        <strain evidence="3">L227-S17</strain>
    </source>
</reference>
<feature type="transmembrane region" description="Helical" evidence="2">
    <location>
        <begin position="373"/>
        <end position="395"/>
    </location>
</feature>
<evidence type="ECO:0000313" key="6">
    <source>
        <dbReference type="Proteomes" id="UP001431572"/>
    </source>
</evidence>
<dbReference type="AlphaFoldDB" id="A0A8T7M6Y4"/>
<keyword evidence="2" id="KW-1133">Transmembrane helix</keyword>
<accession>A0A8T7M6Y4</accession>
<feature type="transmembrane region" description="Helical" evidence="2">
    <location>
        <begin position="437"/>
        <end position="457"/>
    </location>
</feature>